<dbReference type="HAMAP" id="MF_00052_B">
    <property type="entry name" value="RNase_HII_B"/>
    <property type="match status" value="1"/>
</dbReference>
<organism evidence="18 19">
    <name type="scientific">Desulfonatronum thiosulfatophilum</name>
    <dbReference type="NCBI Taxonomy" id="617002"/>
    <lineage>
        <taxon>Bacteria</taxon>
        <taxon>Pseudomonadati</taxon>
        <taxon>Thermodesulfobacteriota</taxon>
        <taxon>Desulfovibrionia</taxon>
        <taxon>Desulfovibrionales</taxon>
        <taxon>Desulfonatronaceae</taxon>
        <taxon>Desulfonatronum</taxon>
    </lineage>
</organism>
<evidence type="ECO:0000256" key="12">
    <source>
        <dbReference type="ARBA" id="ARBA00022801"/>
    </source>
</evidence>
<dbReference type="GO" id="GO:0003723">
    <property type="term" value="F:RNA binding"/>
    <property type="evidence" value="ECO:0007669"/>
    <property type="project" value="UniProtKB-UniRule"/>
</dbReference>
<dbReference type="InterPro" id="IPR036397">
    <property type="entry name" value="RNaseH_sf"/>
</dbReference>
<dbReference type="GO" id="GO:0004523">
    <property type="term" value="F:RNA-DNA hybrid ribonuclease activity"/>
    <property type="evidence" value="ECO:0007669"/>
    <property type="project" value="UniProtKB-UniRule"/>
</dbReference>
<evidence type="ECO:0000256" key="7">
    <source>
        <dbReference type="ARBA" id="ARBA00019179"/>
    </source>
</evidence>
<dbReference type="GO" id="GO:0006298">
    <property type="term" value="P:mismatch repair"/>
    <property type="evidence" value="ECO:0007669"/>
    <property type="project" value="TreeGrafter"/>
</dbReference>
<evidence type="ECO:0000259" key="17">
    <source>
        <dbReference type="PROSITE" id="PS51975"/>
    </source>
</evidence>
<keyword evidence="19" id="KW-1185">Reference proteome</keyword>
<keyword evidence="11 14" id="KW-0255">Endonuclease</keyword>
<dbReference type="OrthoDB" id="9803420at2"/>
<dbReference type="InterPro" id="IPR001352">
    <property type="entry name" value="RNase_HII/HIII"/>
</dbReference>
<dbReference type="GO" id="GO:0032299">
    <property type="term" value="C:ribonuclease H2 complex"/>
    <property type="evidence" value="ECO:0007669"/>
    <property type="project" value="TreeGrafter"/>
</dbReference>
<keyword evidence="12 14" id="KW-0378">Hydrolase</keyword>
<dbReference type="CDD" id="cd07182">
    <property type="entry name" value="RNase_HII_bacteria_HII_like"/>
    <property type="match status" value="1"/>
</dbReference>
<dbReference type="InterPro" id="IPR012337">
    <property type="entry name" value="RNaseH-like_sf"/>
</dbReference>
<evidence type="ECO:0000256" key="4">
    <source>
        <dbReference type="ARBA" id="ARBA00004496"/>
    </source>
</evidence>
<dbReference type="EMBL" id="FMXO01000002">
    <property type="protein sequence ID" value="SDB09176.1"/>
    <property type="molecule type" value="Genomic_DNA"/>
</dbReference>
<comment type="subcellular location">
    <subcellularLocation>
        <location evidence="4 14">Cytoplasm</location>
    </subcellularLocation>
</comment>
<dbReference type="InterPro" id="IPR022898">
    <property type="entry name" value="RNase_HII"/>
</dbReference>
<dbReference type="NCBIfam" id="NF000595">
    <property type="entry name" value="PRK00015.1-3"/>
    <property type="match status" value="1"/>
</dbReference>
<name>A0A1G6AL97_9BACT</name>
<evidence type="ECO:0000256" key="6">
    <source>
        <dbReference type="ARBA" id="ARBA00012180"/>
    </source>
</evidence>
<evidence type="ECO:0000313" key="18">
    <source>
        <dbReference type="EMBL" id="SDB09176.1"/>
    </source>
</evidence>
<dbReference type="PROSITE" id="PS51975">
    <property type="entry name" value="RNASE_H_2"/>
    <property type="match status" value="1"/>
</dbReference>
<evidence type="ECO:0000256" key="3">
    <source>
        <dbReference type="ARBA" id="ARBA00004065"/>
    </source>
</evidence>
<comment type="cofactor">
    <cofactor evidence="14 15">
        <name>Mn(2+)</name>
        <dbReference type="ChEBI" id="CHEBI:29035"/>
    </cofactor>
    <cofactor evidence="14 15">
        <name>Mg(2+)</name>
        <dbReference type="ChEBI" id="CHEBI:18420"/>
    </cofactor>
    <text evidence="14 15">Manganese or magnesium. Binds 1 divalent metal ion per monomer in the absence of substrate. May bind a second metal ion after substrate binding.</text>
</comment>
<comment type="function">
    <text evidence="3 14 16">Endonuclease that specifically degrades the RNA of RNA-DNA hybrids.</text>
</comment>
<evidence type="ECO:0000256" key="9">
    <source>
        <dbReference type="ARBA" id="ARBA00022722"/>
    </source>
</evidence>
<evidence type="ECO:0000256" key="16">
    <source>
        <dbReference type="RuleBase" id="RU003515"/>
    </source>
</evidence>
<accession>A0A1G6AL97</accession>
<protein>
    <recommendedName>
        <fullName evidence="7 14">Ribonuclease HII</fullName>
        <shortName evidence="14">RNase HII</shortName>
        <ecNumber evidence="6 14">3.1.26.4</ecNumber>
    </recommendedName>
</protein>
<dbReference type="Pfam" id="PF01351">
    <property type="entry name" value="RNase_HII"/>
    <property type="match status" value="1"/>
</dbReference>
<dbReference type="InterPro" id="IPR024567">
    <property type="entry name" value="RNase_HII/HIII_dom"/>
</dbReference>
<keyword evidence="10 14" id="KW-0479">Metal-binding</keyword>
<evidence type="ECO:0000313" key="19">
    <source>
        <dbReference type="Proteomes" id="UP000198771"/>
    </source>
</evidence>
<reference evidence="18 19" key="1">
    <citation type="submission" date="2016-10" db="EMBL/GenBank/DDBJ databases">
        <authorList>
            <person name="de Groot N.N."/>
        </authorList>
    </citation>
    <scope>NUCLEOTIDE SEQUENCE [LARGE SCALE GENOMIC DNA]</scope>
    <source>
        <strain evidence="18 19">ASO4-2</strain>
    </source>
</reference>
<evidence type="ECO:0000256" key="13">
    <source>
        <dbReference type="ARBA" id="ARBA00023211"/>
    </source>
</evidence>
<dbReference type="AlphaFoldDB" id="A0A1G6AL97"/>
<feature type="binding site" evidence="14 15">
    <location>
        <position position="109"/>
    </location>
    <ligand>
        <name>a divalent metal cation</name>
        <dbReference type="ChEBI" id="CHEBI:60240"/>
    </ligand>
</feature>
<evidence type="ECO:0000256" key="14">
    <source>
        <dbReference type="HAMAP-Rule" id="MF_00052"/>
    </source>
</evidence>
<dbReference type="Gene3D" id="3.30.420.10">
    <property type="entry name" value="Ribonuclease H-like superfamily/Ribonuclease H"/>
    <property type="match status" value="1"/>
</dbReference>
<dbReference type="RefSeq" id="WP_092116797.1">
    <property type="nucleotide sequence ID" value="NZ_FMXO01000002.1"/>
</dbReference>
<evidence type="ECO:0000256" key="10">
    <source>
        <dbReference type="ARBA" id="ARBA00022723"/>
    </source>
</evidence>
<evidence type="ECO:0000256" key="2">
    <source>
        <dbReference type="ARBA" id="ARBA00001946"/>
    </source>
</evidence>
<comment type="similarity">
    <text evidence="5 14 16">Belongs to the RNase HII family.</text>
</comment>
<dbReference type="GO" id="GO:0005737">
    <property type="term" value="C:cytoplasm"/>
    <property type="evidence" value="ECO:0007669"/>
    <property type="project" value="UniProtKB-SubCell"/>
</dbReference>
<evidence type="ECO:0000256" key="15">
    <source>
        <dbReference type="PROSITE-ProRule" id="PRU01319"/>
    </source>
</evidence>
<sequence length="209" mass="22870">MVGGENLRRIGQVAGLDEAGRGCLAGPVVAAAVILPESYSLPGLTDSKKVRSELRVLLAKAIREQAVAWSVGVAWPREIETLNILRASLRAMCRAVLALKIRPDALIVDGPHKIPLDTPQQAIIKADETIPAVSAASILAKPFRDKLLTSLDRRYPGYDLARHKGYATALHLEALRRLGPSPTHRLTFKGVRVEETHCSRQERQWLPGI</sequence>
<evidence type="ECO:0000256" key="5">
    <source>
        <dbReference type="ARBA" id="ARBA00007383"/>
    </source>
</evidence>
<dbReference type="GO" id="GO:0030145">
    <property type="term" value="F:manganese ion binding"/>
    <property type="evidence" value="ECO:0007669"/>
    <property type="project" value="UniProtKB-UniRule"/>
</dbReference>
<feature type="binding site" evidence="14 15">
    <location>
        <position position="18"/>
    </location>
    <ligand>
        <name>a divalent metal cation</name>
        <dbReference type="ChEBI" id="CHEBI:60240"/>
    </ligand>
</feature>
<evidence type="ECO:0000256" key="8">
    <source>
        <dbReference type="ARBA" id="ARBA00022490"/>
    </source>
</evidence>
<keyword evidence="9 14" id="KW-0540">Nuclease</keyword>
<dbReference type="STRING" id="617002.SAMN05660653_00457"/>
<proteinExistence type="inferred from homology"/>
<dbReference type="GO" id="GO:0043137">
    <property type="term" value="P:DNA replication, removal of RNA primer"/>
    <property type="evidence" value="ECO:0007669"/>
    <property type="project" value="TreeGrafter"/>
</dbReference>
<evidence type="ECO:0000256" key="11">
    <source>
        <dbReference type="ARBA" id="ARBA00022759"/>
    </source>
</evidence>
<feature type="binding site" evidence="14 15">
    <location>
        <position position="17"/>
    </location>
    <ligand>
        <name>a divalent metal cation</name>
        <dbReference type="ChEBI" id="CHEBI:60240"/>
    </ligand>
</feature>
<keyword evidence="8 14" id="KW-0963">Cytoplasm</keyword>
<dbReference type="SUPFAM" id="SSF53098">
    <property type="entry name" value="Ribonuclease H-like"/>
    <property type="match status" value="1"/>
</dbReference>
<dbReference type="Proteomes" id="UP000198771">
    <property type="component" value="Unassembled WGS sequence"/>
</dbReference>
<dbReference type="EC" id="3.1.26.4" evidence="6 14"/>
<keyword evidence="13 14" id="KW-0464">Manganese</keyword>
<dbReference type="PANTHER" id="PTHR10954:SF18">
    <property type="entry name" value="RIBONUCLEASE HII"/>
    <property type="match status" value="1"/>
</dbReference>
<gene>
    <name evidence="14" type="primary">rnhB</name>
    <name evidence="18" type="ORF">SAMN05660653_00457</name>
</gene>
<dbReference type="PANTHER" id="PTHR10954">
    <property type="entry name" value="RIBONUCLEASE H2 SUBUNIT A"/>
    <property type="match status" value="1"/>
</dbReference>
<feature type="domain" description="RNase H type-2" evidence="17">
    <location>
        <begin position="11"/>
        <end position="200"/>
    </location>
</feature>
<comment type="cofactor">
    <cofactor evidence="2">
        <name>Mg(2+)</name>
        <dbReference type="ChEBI" id="CHEBI:18420"/>
    </cofactor>
</comment>
<evidence type="ECO:0000256" key="1">
    <source>
        <dbReference type="ARBA" id="ARBA00000077"/>
    </source>
</evidence>
<comment type="catalytic activity">
    <reaction evidence="1 14 15 16">
        <text>Endonucleolytic cleavage to 5'-phosphomonoester.</text>
        <dbReference type="EC" id="3.1.26.4"/>
    </reaction>
</comment>